<dbReference type="KEGG" id="ten:LPB136_00715"/>
<sequence>MTRLIIFITFISISTFSFSQKKNNEFKKEADSIIRAEFPRARTFNIEYENAFARDFDSKLFDENFQTGTIENQKRINFSANIPFYKYKKWTFTASANYAYHQFDFKNIENVSTTAAFNQNETADFHQISGAISTTLFSSLFKKPLIYNASLIIDGNEKGLERIKGLIGASIILKRTANTTITTGLIVFVDPTAQIPFFPTFSYNHKFKNSDWEFDFILPQRILFRKPIATKGRLSVGAEFGGNGFYVNVDAPNFPSVFEYSQLELKSGLTYEHKITDNVIATFKGGLVNYISNRLTEKGEPNKDYIYENDQDMTGYFNVGISFNPFSKK</sequence>
<organism evidence="1 2">
    <name type="scientific">Tenacibaculum todarodis</name>
    <dbReference type="NCBI Taxonomy" id="1850252"/>
    <lineage>
        <taxon>Bacteria</taxon>
        <taxon>Pseudomonadati</taxon>
        <taxon>Bacteroidota</taxon>
        <taxon>Flavobacteriia</taxon>
        <taxon>Flavobacteriales</taxon>
        <taxon>Flavobacteriaceae</taxon>
        <taxon>Tenacibaculum</taxon>
    </lineage>
</organism>
<protein>
    <submittedName>
        <fullName evidence="1">Uncharacterized protein</fullName>
    </submittedName>
</protein>
<accession>A0A1L3JMK0</accession>
<proteinExistence type="predicted"/>
<dbReference type="STRING" id="1850252.LPB136_00715"/>
<evidence type="ECO:0000313" key="1">
    <source>
        <dbReference type="EMBL" id="APG66358.1"/>
    </source>
</evidence>
<dbReference type="AlphaFoldDB" id="A0A1L3JMK0"/>
<gene>
    <name evidence="1" type="ORF">LPB136_00715</name>
</gene>
<reference evidence="1 2" key="1">
    <citation type="submission" date="2016-11" db="EMBL/GenBank/DDBJ databases">
        <title>Tenacibaculum sp. LPB0136, isolated from marine environment.</title>
        <authorList>
            <person name="Kim E."/>
            <person name="Yi H."/>
        </authorList>
    </citation>
    <scope>NUCLEOTIDE SEQUENCE [LARGE SCALE GENOMIC DNA]</scope>
    <source>
        <strain evidence="1 2">LPB0136</strain>
    </source>
</reference>
<dbReference type="EMBL" id="CP018155">
    <property type="protein sequence ID" value="APG66358.1"/>
    <property type="molecule type" value="Genomic_DNA"/>
</dbReference>
<name>A0A1L3JMK0_9FLAO</name>
<dbReference type="OrthoDB" id="1027207at2"/>
<evidence type="ECO:0000313" key="2">
    <source>
        <dbReference type="Proteomes" id="UP000181898"/>
    </source>
</evidence>
<keyword evidence="2" id="KW-1185">Reference proteome</keyword>
<dbReference type="Proteomes" id="UP000181898">
    <property type="component" value="Chromosome"/>
</dbReference>